<dbReference type="Proteomes" id="UP000308886">
    <property type="component" value="Unassembled WGS sequence"/>
</dbReference>
<accession>A0AC61QQM9</accession>
<evidence type="ECO:0000313" key="1">
    <source>
        <dbReference type="EMBL" id="TGX82505.1"/>
    </source>
</evidence>
<comment type="caution">
    <text evidence="1">The sequence shown here is derived from an EMBL/GenBank/DDBJ whole genome shotgun (WGS) entry which is preliminary data.</text>
</comment>
<keyword evidence="2" id="KW-1185">Reference proteome</keyword>
<reference evidence="1" key="1">
    <citation type="submission" date="2019-04" db="EMBL/GenBank/DDBJ databases">
        <title>Microbes associate with the intestines of laboratory mice.</title>
        <authorList>
            <person name="Navarre W."/>
            <person name="Wong E."/>
            <person name="Huang K."/>
            <person name="Tropini C."/>
            <person name="Ng K."/>
            <person name="Yu B."/>
        </authorList>
    </citation>
    <scope>NUCLEOTIDE SEQUENCE</scope>
    <source>
        <strain evidence="1">NM73_A23</strain>
    </source>
</reference>
<evidence type="ECO:0000313" key="2">
    <source>
        <dbReference type="Proteomes" id="UP000308886"/>
    </source>
</evidence>
<sequence>MNILPDIMRATLAQPVLLMLFAAAPSTAQTGLPLPAVPDSLRTPGKRAAYLMEHFWDEMDFRDTLRSRDERFMEQNLVNFMSLFPHAGTDDVQRSVTLLTGRAAADGKAFMMVADLAAKYLYEKESPMFSELYYTMFLDGIRSSAAGTASLRSRAAFLFDAIRRNFPGTVAADFQMVLRDGRRSSLAETPARTTVLLFYDPHCDGCMAAVRSLSGDSALRSLAESGKITVLAVYTEGDAAVWQRTKDTLPEWWTVGADTGGILHDDIYFLPSMPSLYLIGADRTVILKDASVEELLEAVSR</sequence>
<dbReference type="EMBL" id="SRZC01000009">
    <property type="protein sequence ID" value="TGX82505.1"/>
    <property type="molecule type" value="Genomic_DNA"/>
</dbReference>
<name>A0AC61QQM9_9BACT</name>
<organism evidence="1 2">
    <name type="scientific">Palleniella muris</name>
    <dbReference type="NCBI Taxonomy" id="3038145"/>
    <lineage>
        <taxon>Bacteria</taxon>
        <taxon>Pseudomonadati</taxon>
        <taxon>Bacteroidota</taxon>
        <taxon>Bacteroidia</taxon>
        <taxon>Bacteroidales</taxon>
        <taxon>Prevotellaceae</taxon>
        <taxon>Palleniella</taxon>
    </lineage>
</organism>
<proteinExistence type="predicted"/>
<gene>
    <name evidence="1" type="ORF">E5358_06985</name>
</gene>
<protein>
    <submittedName>
        <fullName evidence="1">DUF5106 domain-containing protein</fullName>
    </submittedName>
</protein>